<reference evidence="1 2" key="1">
    <citation type="submission" date="2024-02" db="EMBL/GenBank/DDBJ databases">
        <title>A nitrogen-fixing paenibacillus bacterium.</title>
        <authorList>
            <person name="Zhang W.L."/>
            <person name="Chen S.F."/>
        </authorList>
    </citation>
    <scope>NUCLEOTIDE SEQUENCE [LARGE SCALE GENOMIC DNA]</scope>
    <source>
        <strain evidence="1 2">M1</strain>
    </source>
</reference>
<sequence>MIEVTANGLREGIIALLSERFPDTGIYGEGGESSEPGTQAEAEAEAGGEAPYFIVKLQNMAQEQELGRRYRRTLSFLVKYVPAAGQAEASLHETAELLFALFREAEIGGANYSGRKMKYEIAENTLHFFFEFHFLVWLPAPDEPKMQSLKEEGHTKNGG</sequence>
<evidence type="ECO:0000313" key="1">
    <source>
        <dbReference type="EMBL" id="MEF2964937.1"/>
    </source>
</evidence>
<dbReference type="Proteomes" id="UP001306950">
    <property type="component" value="Unassembled WGS sequence"/>
</dbReference>
<accession>A0ABU7VPU4</accession>
<name>A0ABU7VPU4_9BACL</name>
<dbReference type="InterPro" id="IPR049254">
    <property type="entry name" value="Phage_tail_terminator"/>
</dbReference>
<dbReference type="RefSeq" id="WP_331845132.1">
    <property type="nucleotide sequence ID" value="NZ_JAZHPZ010000001.1"/>
</dbReference>
<proteinExistence type="predicted"/>
<organism evidence="1 2">
    <name type="scientific">Paenibacillus haidiansis</name>
    <dbReference type="NCBI Taxonomy" id="1574488"/>
    <lineage>
        <taxon>Bacteria</taxon>
        <taxon>Bacillati</taxon>
        <taxon>Bacillota</taxon>
        <taxon>Bacilli</taxon>
        <taxon>Bacillales</taxon>
        <taxon>Paenibacillaceae</taxon>
        <taxon>Paenibacillus</taxon>
    </lineage>
</organism>
<evidence type="ECO:0000313" key="2">
    <source>
        <dbReference type="Proteomes" id="UP001306950"/>
    </source>
</evidence>
<comment type="caution">
    <text evidence="1">The sequence shown here is derived from an EMBL/GenBank/DDBJ whole genome shotgun (WGS) entry which is preliminary data.</text>
</comment>
<dbReference type="EMBL" id="JAZHPZ010000001">
    <property type="protein sequence ID" value="MEF2964937.1"/>
    <property type="molecule type" value="Genomic_DNA"/>
</dbReference>
<dbReference type="Pfam" id="PF20765">
    <property type="entry name" value="Phage_tail_terminator_8"/>
    <property type="match status" value="1"/>
</dbReference>
<protein>
    <submittedName>
        <fullName evidence="1">Uncharacterized protein</fullName>
    </submittedName>
</protein>
<keyword evidence="2" id="KW-1185">Reference proteome</keyword>
<gene>
    <name evidence="1" type="ORF">V3851_03765</name>
</gene>